<evidence type="ECO:0000313" key="3">
    <source>
        <dbReference type="Proteomes" id="UP000695562"/>
    </source>
</evidence>
<feature type="compositionally biased region" description="Low complexity" evidence="1">
    <location>
        <begin position="36"/>
        <end position="63"/>
    </location>
</feature>
<sequence length="96" mass="10052">MTTIRSTFAFVNRTIKSCKSTNISSRVFVATTTQSTTFNTTPTTSSTTTTTGLRSSTTTTGSSLLNNKSNRGISNNIVGGLNSLIQIGSFGDDDGT</sequence>
<evidence type="ECO:0000313" key="2">
    <source>
        <dbReference type="EMBL" id="KAF2069616.1"/>
    </source>
</evidence>
<dbReference type="AlphaFoldDB" id="A0A8J4UPS1"/>
<reference evidence="2" key="1">
    <citation type="submission" date="2020-01" db="EMBL/GenBank/DDBJ databases">
        <title>Development of genomics and gene disruption for Polysphondylium violaceum indicates a role for the polyketide synthase stlB in stalk morphogenesis.</title>
        <authorList>
            <person name="Narita B."/>
            <person name="Kawabe Y."/>
            <person name="Kin K."/>
            <person name="Saito T."/>
            <person name="Gibbs R."/>
            <person name="Kuspa A."/>
            <person name="Muzny D."/>
            <person name="Queller D."/>
            <person name="Richards S."/>
            <person name="Strassman J."/>
            <person name="Sucgang R."/>
            <person name="Worley K."/>
            <person name="Schaap P."/>
        </authorList>
    </citation>
    <scope>NUCLEOTIDE SEQUENCE</scope>
    <source>
        <strain evidence="2">QSvi11</strain>
    </source>
</reference>
<proteinExistence type="predicted"/>
<name>A0A8J4UPS1_9MYCE</name>
<organism evidence="2 3">
    <name type="scientific">Polysphondylium violaceum</name>
    <dbReference type="NCBI Taxonomy" id="133409"/>
    <lineage>
        <taxon>Eukaryota</taxon>
        <taxon>Amoebozoa</taxon>
        <taxon>Evosea</taxon>
        <taxon>Eumycetozoa</taxon>
        <taxon>Dictyostelia</taxon>
        <taxon>Dictyosteliales</taxon>
        <taxon>Dictyosteliaceae</taxon>
        <taxon>Polysphondylium</taxon>
    </lineage>
</organism>
<dbReference type="EMBL" id="AJWJ01000629">
    <property type="protein sequence ID" value="KAF2069616.1"/>
    <property type="molecule type" value="Genomic_DNA"/>
</dbReference>
<keyword evidence="3" id="KW-1185">Reference proteome</keyword>
<evidence type="ECO:0000256" key="1">
    <source>
        <dbReference type="SAM" id="MobiDB-lite"/>
    </source>
</evidence>
<dbReference type="Proteomes" id="UP000695562">
    <property type="component" value="Unassembled WGS sequence"/>
</dbReference>
<comment type="caution">
    <text evidence="2">The sequence shown here is derived from an EMBL/GenBank/DDBJ whole genome shotgun (WGS) entry which is preliminary data.</text>
</comment>
<feature type="region of interest" description="Disordered" evidence="1">
    <location>
        <begin position="36"/>
        <end position="67"/>
    </location>
</feature>
<accession>A0A8J4UPS1</accession>
<gene>
    <name evidence="2" type="ORF">CYY_009064</name>
</gene>
<protein>
    <submittedName>
        <fullName evidence="2">Uncharacterized protein</fullName>
    </submittedName>
</protein>